<evidence type="ECO:0000313" key="14">
    <source>
        <dbReference type="Proteomes" id="UP001363622"/>
    </source>
</evidence>
<keyword evidence="11" id="KW-0175">Coiled coil</keyword>
<sequence>MTDILTQLQDALDILLQQFYAGLRYTNDRHPSVYIPGQPHDANREASAKEAENGPAANATSQQSPPATSANNAQATGGVSGETSAPRSPSPDPDFAATQHEIASDIVLNMARIQALIERLPGVGLSEKDQLETMKELDRLLREEDERLLEAKKEKERLRQVLDERILRVRRP</sequence>
<dbReference type="InterPro" id="IPR021384">
    <property type="entry name" value="Mediator_Med21"/>
</dbReference>
<evidence type="ECO:0000256" key="9">
    <source>
        <dbReference type="ARBA" id="ARBA00025687"/>
    </source>
</evidence>
<proteinExistence type="inferred from homology"/>
<keyword evidence="6 10" id="KW-0010">Activator</keyword>
<organism evidence="13 14">
    <name type="scientific">Phyllosticta citriasiana</name>
    <dbReference type="NCBI Taxonomy" id="595635"/>
    <lineage>
        <taxon>Eukaryota</taxon>
        <taxon>Fungi</taxon>
        <taxon>Dikarya</taxon>
        <taxon>Ascomycota</taxon>
        <taxon>Pezizomycotina</taxon>
        <taxon>Dothideomycetes</taxon>
        <taxon>Dothideomycetes incertae sedis</taxon>
        <taxon>Botryosphaeriales</taxon>
        <taxon>Phyllostictaceae</taxon>
        <taxon>Phyllosticta</taxon>
    </lineage>
</organism>
<feature type="compositionally biased region" description="Basic and acidic residues" evidence="12">
    <location>
        <begin position="41"/>
        <end position="52"/>
    </location>
</feature>
<protein>
    <recommendedName>
        <fullName evidence="4 10">Mediator of RNA polymerase II transcription subunit 21</fullName>
    </recommendedName>
</protein>
<feature type="compositionally biased region" description="Polar residues" evidence="12">
    <location>
        <begin position="58"/>
        <end position="87"/>
    </location>
</feature>
<dbReference type="InterPro" id="IPR037212">
    <property type="entry name" value="Med7/Med21-like"/>
</dbReference>
<evidence type="ECO:0000256" key="2">
    <source>
        <dbReference type="ARBA" id="ARBA00005770"/>
    </source>
</evidence>
<feature type="coiled-coil region" evidence="11">
    <location>
        <begin position="134"/>
        <end position="161"/>
    </location>
</feature>
<dbReference type="Proteomes" id="UP001363622">
    <property type="component" value="Unassembled WGS sequence"/>
</dbReference>
<evidence type="ECO:0000313" key="13">
    <source>
        <dbReference type="EMBL" id="KAK7523274.1"/>
    </source>
</evidence>
<evidence type="ECO:0000256" key="7">
    <source>
        <dbReference type="ARBA" id="ARBA00023163"/>
    </source>
</evidence>
<evidence type="ECO:0000256" key="5">
    <source>
        <dbReference type="ARBA" id="ARBA00023015"/>
    </source>
</evidence>
<reference evidence="13 14" key="1">
    <citation type="submission" date="2024-04" db="EMBL/GenBank/DDBJ databases">
        <title>Phyllosticta paracitricarpa is synonymous to the EU quarantine fungus P. citricarpa based on phylogenomic analyses.</title>
        <authorList>
            <consortium name="Lawrence Berkeley National Laboratory"/>
            <person name="Van Ingen-Buijs V.A."/>
            <person name="Van Westerhoven A.C."/>
            <person name="Haridas S."/>
            <person name="Skiadas P."/>
            <person name="Martin F."/>
            <person name="Groenewald J.Z."/>
            <person name="Crous P.W."/>
            <person name="Seidl M.F."/>
        </authorList>
    </citation>
    <scope>NUCLEOTIDE SEQUENCE [LARGE SCALE GENOMIC DNA]</scope>
    <source>
        <strain evidence="13 14">CBS 123371</strain>
    </source>
</reference>
<evidence type="ECO:0000256" key="4">
    <source>
        <dbReference type="ARBA" id="ARBA00019691"/>
    </source>
</evidence>
<keyword evidence="7 10" id="KW-0804">Transcription</keyword>
<keyword evidence="8 10" id="KW-0539">Nucleus</keyword>
<feature type="region of interest" description="Disordered" evidence="12">
    <location>
        <begin position="31"/>
        <end position="97"/>
    </location>
</feature>
<comment type="caution">
    <text evidence="13">The sequence shown here is derived from an EMBL/GenBank/DDBJ whole genome shotgun (WGS) entry which is preliminary data.</text>
</comment>
<comment type="function">
    <text evidence="9 10">Component of the Mediator complex, a coactivator involved in the regulated transcription of nearly all RNA polymerase II-dependent genes. Mediator functions as a bridge to convey information from gene-specific regulatory proteins to the basal RNA polymerase II transcription machinery. Mediator is recruited to promoters by direct interactions with regulatory proteins and serves as a scaffold for the assembly of a functional preinitiation complex with RNA polymerase II and the general transcription factors.</text>
</comment>
<keyword evidence="5 10" id="KW-0805">Transcription regulation</keyword>
<evidence type="ECO:0000256" key="3">
    <source>
        <dbReference type="ARBA" id="ARBA00011837"/>
    </source>
</evidence>
<evidence type="ECO:0000256" key="1">
    <source>
        <dbReference type="ARBA" id="ARBA00004123"/>
    </source>
</evidence>
<dbReference type="Pfam" id="PF11221">
    <property type="entry name" value="Med21"/>
    <property type="match status" value="1"/>
</dbReference>
<evidence type="ECO:0000256" key="8">
    <source>
        <dbReference type="ARBA" id="ARBA00023242"/>
    </source>
</evidence>
<evidence type="ECO:0000256" key="6">
    <source>
        <dbReference type="ARBA" id="ARBA00023159"/>
    </source>
</evidence>
<dbReference type="EMBL" id="JBBPHU010000001">
    <property type="protein sequence ID" value="KAK7523274.1"/>
    <property type="molecule type" value="Genomic_DNA"/>
</dbReference>
<evidence type="ECO:0000256" key="12">
    <source>
        <dbReference type="SAM" id="MobiDB-lite"/>
    </source>
</evidence>
<dbReference type="PANTHER" id="PTHR13381">
    <property type="entry name" value="RNA POLYMERASE II HOLOENZYME COMPONENT SRB7"/>
    <property type="match status" value="1"/>
</dbReference>
<name>A0ABR1KYL5_9PEZI</name>
<comment type="similarity">
    <text evidence="2 10">Belongs to the Mediator complex subunit 21 family.</text>
</comment>
<accession>A0ABR1KYL5</accession>
<comment type="subcellular location">
    <subcellularLocation>
        <location evidence="1 10">Nucleus</location>
    </subcellularLocation>
</comment>
<evidence type="ECO:0000256" key="10">
    <source>
        <dbReference type="RuleBase" id="RU366036"/>
    </source>
</evidence>
<keyword evidence="14" id="KW-1185">Reference proteome</keyword>
<dbReference type="SUPFAM" id="SSF140718">
    <property type="entry name" value="Mediator hinge subcomplex-like"/>
    <property type="match status" value="1"/>
</dbReference>
<gene>
    <name evidence="13" type="ORF">IWZ03DRAFT_355682</name>
</gene>
<evidence type="ECO:0000256" key="11">
    <source>
        <dbReference type="SAM" id="Coils"/>
    </source>
</evidence>
<dbReference type="PANTHER" id="PTHR13381:SF0">
    <property type="entry name" value="MEDIATOR OF RNA POLYMERASE II TRANSCRIPTION SUBUNIT 21"/>
    <property type="match status" value="1"/>
</dbReference>
<dbReference type="Gene3D" id="6.10.280.10">
    <property type="entry name" value="Mediator complex, subunit Med21"/>
    <property type="match status" value="1"/>
</dbReference>
<comment type="subunit">
    <text evidence="3 10">Component of the Mediator complex.</text>
</comment>